<dbReference type="Gene3D" id="3.40.50.150">
    <property type="entry name" value="Vaccinia Virus protein VP39"/>
    <property type="match status" value="1"/>
</dbReference>
<organism evidence="2 3">
    <name type="scientific">Anaerotruncus colihominis</name>
    <dbReference type="NCBI Taxonomy" id="169435"/>
    <lineage>
        <taxon>Bacteria</taxon>
        <taxon>Bacillati</taxon>
        <taxon>Bacillota</taxon>
        <taxon>Clostridia</taxon>
        <taxon>Eubacteriales</taxon>
        <taxon>Oscillospiraceae</taxon>
        <taxon>Anaerotruncus</taxon>
    </lineage>
</organism>
<proteinExistence type="predicted"/>
<dbReference type="EMBL" id="QXWZ01000001">
    <property type="protein sequence ID" value="NBI77285.1"/>
    <property type="molecule type" value="Genomic_DNA"/>
</dbReference>
<dbReference type="SUPFAM" id="SSF53335">
    <property type="entry name" value="S-adenosyl-L-methionine-dependent methyltransferases"/>
    <property type="match status" value="1"/>
</dbReference>
<dbReference type="PRINTS" id="PR00507">
    <property type="entry name" value="N12N6MTFRASE"/>
</dbReference>
<dbReference type="InterPro" id="IPR002052">
    <property type="entry name" value="DNA_methylase_N6_adenine_CS"/>
</dbReference>
<gene>
    <name evidence="2" type="ORF">D3Z39_00065</name>
</gene>
<dbReference type="CDD" id="cd02440">
    <property type="entry name" value="AdoMet_MTases"/>
    <property type="match status" value="1"/>
</dbReference>
<dbReference type="AlphaFoldDB" id="A0A845REL9"/>
<dbReference type="GO" id="GO:0003676">
    <property type="term" value="F:nucleic acid binding"/>
    <property type="evidence" value="ECO:0007669"/>
    <property type="project" value="InterPro"/>
</dbReference>
<dbReference type="GO" id="GO:0032259">
    <property type="term" value="P:methylation"/>
    <property type="evidence" value="ECO:0007669"/>
    <property type="project" value="InterPro"/>
</dbReference>
<feature type="domain" description="Methyltransferase small" evidence="1">
    <location>
        <begin position="220"/>
        <end position="282"/>
    </location>
</feature>
<sequence length="324" mass="37055">MTKLMQKIDKQMNTLQDKIEALNGNYLTNTWKRQREQQERDRKKDTLRSQLQVMGHLKQKAETNTLTLLDQNLTAAVFYEDMRGLSASKEYCDNNPYIDFQYPKADDVRVKRLQKAGVTNTAELIAAVEEYDKLIQSATTPPDQNAVRLRDMIFKAQMYQKGDIPFTPSEIAKEMVALSEITPGSRVLEPEAGTGNIADAVKEVTENVDCIERMSDFREILQLKNHKVISDDLLEAESEPVYDAVIMNPPFSEECEHIQKAFDFLHPGGSLVSLCSNSIQWKRTRKYEQFRDWLAEHDHSITESKAKFEMTGVPTVMLVINKAA</sequence>
<comment type="caution">
    <text evidence="2">The sequence shown here is derived from an EMBL/GenBank/DDBJ whole genome shotgun (WGS) entry which is preliminary data.</text>
</comment>
<protein>
    <recommendedName>
        <fullName evidence="1">Methyltransferase small domain-containing protein</fullName>
    </recommendedName>
</protein>
<evidence type="ECO:0000313" key="3">
    <source>
        <dbReference type="Proteomes" id="UP000446348"/>
    </source>
</evidence>
<name>A0A845REL9_9FIRM</name>
<dbReference type="Pfam" id="PF05175">
    <property type="entry name" value="MTS"/>
    <property type="match status" value="1"/>
</dbReference>
<dbReference type="OrthoDB" id="270332at2"/>
<accession>A0A845REL9</accession>
<reference evidence="2 3" key="1">
    <citation type="submission" date="2018-08" db="EMBL/GenBank/DDBJ databases">
        <title>Murine metabolic-syndrome-specific gut microbial biobank.</title>
        <authorList>
            <person name="Liu C."/>
        </authorList>
    </citation>
    <scope>NUCLEOTIDE SEQUENCE [LARGE SCALE GENOMIC DNA]</scope>
    <source>
        <strain evidence="2 3">X69</strain>
    </source>
</reference>
<dbReference type="InterPro" id="IPR007848">
    <property type="entry name" value="Small_mtfrase_dom"/>
</dbReference>
<dbReference type="PROSITE" id="PS00092">
    <property type="entry name" value="N6_MTASE"/>
    <property type="match status" value="1"/>
</dbReference>
<dbReference type="GO" id="GO:0008168">
    <property type="term" value="F:methyltransferase activity"/>
    <property type="evidence" value="ECO:0007669"/>
    <property type="project" value="InterPro"/>
</dbReference>
<evidence type="ECO:0000259" key="1">
    <source>
        <dbReference type="Pfam" id="PF05175"/>
    </source>
</evidence>
<dbReference type="RefSeq" id="WP_160208061.1">
    <property type="nucleotide sequence ID" value="NZ_JBCLRJ010000027.1"/>
</dbReference>
<evidence type="ECO:0000313" key="2">
    <source>
        <dbReference type="EMBL" id="NBI77285.1"/>
    </source>
</evidence>
<dbReference type="InterPro" id="IPR029063">
    <property type="entry name" value="SAM-dependent_MTases_sf"/>
</dbReference>
<dbReference type="Proteomes" id="UP000446348">
    <property type="component" value="Unassembled WGS sequence"/>
</dbReference>